<feature type="transmembrane region" description="Helical" evidence="7">
    <location>
        <begin position="415"/>
        <end position="437"/>
    </location>
</feature>
<evidence type="ECO:0000259" key="9">
    <source>
        <dbReference type="Pfam" id="PF12704"/>
    </source>
</evidence>
<dbReference type="STRING" id="667128.HMPREF0621_1283"/>
<dbReference type="GO" id="GO:0005886">
    <property type="term" value="C:plasma membrane"/>
    <property type="evidence" value="ECO:0007669"/>
    <property type="project" value="UniProtKB-SubCell"/>
</dbReference>
<evidence type="ECO:0000256" key="6">
    <source>
        <dbReference type="ARBA" id="ARBA00038076"/>
    </source>
</evidence>
<reference evidence="10 11" key="1">
    <citation type="submission" date="2009-10" db="EMBL/GenBank/DDBJ databases">
        <authorList>
            <person name="Muzny D."/>
            <person name="Qin X."/>
            <person name="Deng J."/>
            <person name="Jiang H."/>
            <person name="Liu Y."/>
            <person name="Qu J."/>
            <person name="Song X.-Z."/>
            <person name="Zhang L."/>
            <person name="Thornton R."/>
            <person name="Coyle M."/>
            <person name="Francisco L."/>
            <person name="Jackson L."/>
            <person name="Javaid M."/>
            <person name="Korchina V."/>
            <person name="Kovar C."/>
            <person name="Mata R."/>
            <person name="Mathew T."/>
            <person name="Ngo R."/>
            <person name="Nguyen L."/>
            <person name="Nguyen N."/>
            <person name="Okwuonu G."/>
            <person name="Ongeri F."/>
            <person name="Pham C."/>
            <person name="Simmons D."/>
            <person name="Wilczek-Boney K."/>
            <person name="Hale W."/>
            <person name="Jakkamsetti A."/>
            <person name="Pham P."/>
            <person name="Ruth R."/>
            <person name="San Lucas F."/>
            <person name="Warren J."/>
            <person name="Zhang J."/>
            <person name="Zhao Z."/>
            <person name="Zhou C."/>
            <person name="Zhu D."/>
            <person name="Lee S."/>
            <person name="Bess C."/>
            <person name="Blankenburg K."/>
            <person name="Forbes L."/>
            <person name="Fu Q."/>
            <person name="Gubbala S."/>
            <person name="Hirani K."/>
            <person name="Jayaseelan J.C."/>
            <person name="Lara F."/>
            <person name="Munidasa M."/>
            <person name="Palculict T."/>
            <person name="Patil S."/>
            <person name="Pu L.-L."/>
            <person name="Saada N."/>
            <person name="Tang L."/>
            <person name="Weissenberger G."/>
            <person name="Zhu Y."/>
            <person name="Hemphill L."/>
            <person name="Shang Y."/>
            <person name="Youmans B."/>
            <person name="Ayvaz T."/>
            <person name="Ross M."/>
            <person name="Santibanez J."/>
            <person name="Aqrawi P."/>
            <person name="Gross S."/>
            <person name="Joshi V."/>
            <person name="Fowler G."/>
            <person name="Nazareth L."/>
            <person name="Reid J."/>
            <person name="Worley K."/>
            <person name="Petrosino J."/>
            <person name="Highlander S."/>
            <person name="Gibbs R."/>
        </authorList>
    </citation>
    <scope>NUCLEOTIDE SEQUENCE [LARGE SCALE GENOMIC DNA]</scope>
    <source>
        <strain evidence="10 11">ATCC 43325</strain>
    </source>
</reference>
<feature type="transmembrane region" description="Helical" evidence="7">
    <location>
        <begin position="376"/>
        <end position="400"/>
    </location>
</feature>
<dbReference type="Pfam" id="PF12704">
    <property type="entry name" value="MacB_PCD"/>
    <property type="match status" value="1"/>
</dbReference>
<comment type="caution">
    <text evidence="10">The sequence shown here is derived from an EMBL/GenBank/DDBJ whole genome shotgun (WGS) entry which is preliminary data.</text>
</comment>
<comment type="subcellular location">
    <subcellularLocation>
        <location evidence="1">Cell membrane</location>
        <topology evidence="1">Multi-pass membrane protein</topology>
    </subcellularLocation>
</comment>
<evidence type="ECO:0000256" key="3">
    <source>
        <dbReference type="ARBA" id="ARBA00022692"/>
    </source>
</evidence>
<accession>C9PQA1</accession>
<dbReference type="PANTHER" id="PTHR30572">
    <property type="entry name" value="MEMBRANE COMPONENT OF TRANSPORTER-RELATED"/>
    <property type="match status" value="1"/>
</dbReference>
<dbReference type="InterPro" id="IPR003838">
    <property type="entry name" value="ABC3_permease_C"/>
</dbReference>
<keyword evidence="4 7" id="KW-1133">Transmembrane helix</keyword>
<gene>
    <name evidence="10" type="ORF">HMPREF0621_1283</name>
</gene>
<keyword evidence="5 7" id="KW-0472">Membrane</keyword>
<dbReference type="InterPro" id="IPR050250">
    <property type="entry name" value="Macrolide_Exporter_MacB"/>
</dbReference>
<proteinExistence type="inferred from homology"/>
<name>C9PQA1_9PAST</name>
<keyword evidence="3 7" id="KW-0812">Transmembrane</keyword>
<keyword evidence="11" id="KW-1185">Reference proteome</keyword>
<feature type="domain" description="ABC3 transporter permease C-terminal" evidence="8">
    <location>
        <begin position="333"/>
        <end position="447"/>
    </location>
</feature>
<dbReference type="InterPro" id="IPR025857">
    <property type="entry name" value="MacB_PCD"/>
</dbReference>
<evidence type="ECO:0000313" key="11">
    <source>
        <dbReference type="Proteomes" id="UP000005519"/>
    </source>
</evidence>
<evidence type="ECO:0000256" key="4">
    <source>
        <dbReference type="ARBA" id="ARBA00022989"/>
    </source>
</evidence>
<dbReference type="AlphaFoldDB" id="C9PQA1"/>
<comment type="similarity">
    <text evidence="6">Belongs to the ABC-4 integral membrane protein family.</text>
</comment>
<evidence type="ECO:0000256" key="2">
    <source>
        <dbReference type="ARBA" id="ARBA00022475"/>
    </source>
</evidence>
<dbReference type="GO" id="GO:0022857">
    <property type="term" value="F:transmembrane transporter activity"/>
    <property type="evidence" value="ECO:0007669"/>
    <property type="project" value="TreeGrafter"/>
</dbReference>
<dbReference type="EMBL" id="ACZR01000013">
    <property type="protein sequence ID" value="EEX50212.1"/>
    <property type="molecule type" value="Genomic_DNA"/>
</dbReference>
<dbReference type="HOGENOM" id="CLU_000604_8_4_6"/>
<evidence type="ECO:0000256" key="1">
    <source>
        <dbReference type="ARBA" id="ARBA00004651"/>
    </source>
</evidence>
<dbReference type="Pfam" id="PF02687">
    <property type="entry name" value="FtsX"/>
    <property type="match status" value="1"/>
</dbReference>
<evidence type="ECO:0000313" key="10">
    <source>
        <dbReference type="EMBL" id="EEX50212.1"/>
    </source>
</evidence>
<protein>
    <submittedName>
        <fullName evidence="10">Efflux ABC transporter, permease protein</fullName>
    </submittedName>
</protein>
<keyword evidence="2" id="KW-1003">Cell membrane</keyword>
<organism evidence="10 11">
    <name type="scientific">Pasteurella dagmatis ATCC 43325</name>
    <dbReference type="NCBI Taxonomy" id="667128"/>
    <lineage>
        <taxon>Bacteria</taxon>
        <taxon>Pseudomonadati</taxon>
        <taxon>Pseudomonadota</taxon>
        <taxon>Gammaproteobacteria</taxon>
        <taxon>Pasteurellales</taxon>
        <taxon>Pasteurellaceae</taxon>
        <taxon>Pasteurella</taxon>
    </lineage>
</organism>
<dbReference type="PANTHER" id="PTHR30572:SF4">
    <property type="entry name" value="ABC TRANSPORTER PERMEASE YTRF"/>
    <property type="match status" value="1"/>
</dbReference>
<evidence type="ECO:0000256" key="7">
    <source>
        <dbReference type="SAM" id="Phobius"/>
    </source>
</evidence>
<sequence length="454" mass="50092">MHQKTTLNNKRENKKMLLRMLFQSWRFGLKRKFLAIITIFLAAGLVSALLAVSIDIGDKMARELKSYGANILVKPASSAILPDDVNGASALASQDFLDEKELPNVKDIFWRNNIVGFAPLLSADIKAQKHNESAVKNIQILGTFFDHQIAIPDEDTYHTGQKIISPYWKVQGEWVDDFNGQFENIIPALIGEQLAQNTHWVTGDRIQLYYKEGEFSHQLEVEIKGVLATGGSEEQQLVMPLSAVQKLLNLQGKVQAIKVSALTVPENALSRKARANVDGLNAEEYDRWYCTAYVSSISHQLEEAISGSVVRPIWQVAASEGVVIEKIQLLLAVVTVAALIAAAMGIASLMSTTIIERSKEIGLMKALGAYQWQIVLLFYSEAIISALFGGLLGCIAGWGLARFIGTALFGTPLDFAWIVIPCVLVLSVLIALIGTWFPAHRIARLYPVEVLYGR</sequence>
<dbReference type="Proteomes" id="UP000005519">
    <property type="component" value="Unassembled WGS sequence"/>
</dbReference>
<feature type="domain" description="MacB-like periplasmic core" evidence="9">
    <location>
        <begin position="33"/>
        <end position="260"/>
    </location>
</feature>
<evidence type="ECO:0000259" key="8">
    <source>
        <dbReference type="Pfam" id="PF02687"/>
    </source>
</evidence>
<feature type="transmembrane region" description="Helical" evidence="7">
    <location>
        <begin position="329"/>
        <end position="355"/>
    </location>
</feature>
<evidence type="ECO:0000256" key="5">
    <source>
        <dbReference type="ARBA" id="ARBA00023136"/>
    </source>
</evidence>